<feature type="compositionally biased region" description="Acidic residues" evidence="1">
    <location>
        <begin position="338"/>
        <end position="380"/>
    </location>
</feature>
<proteinExistence type="predicted"/>
<sequence>MTKNSKLMIKSKSLQPLTLNEAFDSTPNNKKYIFSGVFTACSVPGHVVINRNNRSYPEKEVLRHLGYLREMIKQSGSILGELDHPEGRFDIQLKEASHKITDLWYDQENHNVMGKLEILDTPNGKIAQELVEAGYPLFVSSRAAGDVDEKTHEVEIAQIFTYDIVCTPGFAEARLDRINESLGVNTMSYLNESVSAQKSQKETTNKKYKVLMEGVTVNELEQEAPINEKCMEMKNKPVNLKDLSKPLLEEDEEEFKLPEADVTPDGADNSSSDSDNKDDKSDDNKDNDSKSNDNKSEPTDEEKQKKRALILDITSEDANGESSDEDSVDKDEKRADIIDIEGQSDEDKADDGDADKSDDSEDVSDTDTANDDADDAVPADEDSKTSTEKAERIAAETEKDMEEFQDLLDNLEKKESIKEQIVSRYPFSISLSPENFAKFAALKPTQKKKCMKYVVEHNIYKIEDINNQWNVPLLAEKRVLKNWLRLADPKDIELYTKASLQEQDAIENMARYWVLENKQDVDEFWEKTGLRTREAQRVMNEEFVRRYKVAQKPIMKPVQESEHPLGYHMDYAKILEQTYDNI</sequence>
<organism evidence="2 3">
    <name type="scientific">phage Lak_Megaphage_RVC_AP3_GC26</name>
    <dbReference type="NCBI Taxonomy" id="3109225"/>
    <lineage>
        <taxon>Viruses</taxon>
        <taxon>Duplodnaviria</taxon>
        <taxon>Heunggongvirae</taxon>
        <taxon>Uroviricota</taxon>
        <taxon>Caudoviricetes</taxon>
        <taxon>Caudoviricetes code 15 clade</taxon>
    </lineage>
</organism>
<feature type="compositionally biased region" description="Basic and acidic residues" evidence="1">
    <location>
        <begin position="381"/>
        <end position="396"/>
    </location>
</feature>
<evidence type="ECO:0000256" key="1">
    <source>
        <dbReference type="SAM" id="MobiDB-lite"/>
    </source>
</evidence>
<dbReference type="GO" id="GO:0008233">
    <property type="term" value="F:peptidase activity"/>
    <property type="evidence" value="ECO:0007669"/>
    <property type="project" value="UniProtKB-KW"/>
</dbReference>
<feature type="compositionally biased region" description="Basic and acidic residues" evidence="1">
    <location>
        <begin position="274"/>
        <end position="304"/>
    </location>
</feature>
<feature type="compositionally biased region" description="Acidic residues" evidence="1">
    <location>
        <begin position="314"/>
        <end position="329"/>
    </location>
</feature>
<feature type="region of interest" description="Disordered" evidence="1">
    <location>
        <begin position="252"/>
        <end position="396"/>
    </location>
</feature>
<dbReference type="InterPro" id="IPR005082">
    <property type="entry name" value="Peptidase_U9_T4_prohead"/>
</dbReference>
<evidence type="ECO:0000313" key="3">
    <source>
        <dbReference type="Proteomes" id="UP001348805"/>
    </source>
</evidence>
<name>A0ABZ0Z2G1_9CAUD</name>
<dbReference type="GO" id="GO:0006508">
    <property type="term" value="P:proteolysis"/>
    <property type="evidence" value="ECO:0007669"/>
    <property type="project" value="UniProtKB-KW"/>
</dbReference>
<evidence type="ECO:0000313" key="2">
    <source>
        <dbReference type="EMBL" id="WQJ51210.1"/>
    </source>
</evidence>
<keyword evidence="3" id="KW-1185">Reference proteome</keyword>
<accession>A0ABZ0Z2G1</accession>
<dbReference type="Pfam" id="PF03420">
    <property type="entry name" value="Peptidase_S77"/>
    <property type="match status" value="1"/>
</dbReference>
<reference evidence="2 3" key="1">
    <citation type="submission" date="2023-11" db="EMBL/GenBank/DDBJ databases">
        <authorList>
            <person name="Cook R."/>
            <person name="Crisci M."/>
            <person name="Pye H."/>
            <person name="Adriaenssens E."/>
            <person name="Santini J."/>
        </authorList>
    </citation>
    <scope>NUCLEOTIDE SEQUENCE [LARGE SCALE GENOMIC DNA]</scope>
    <source>
        <strain evidence="2">Lak_Megaphage_RVC_AP3_GC26</strain>
    </source>
</reference>
<dbReference type="Proteomes" id="UP001348805">
    <property type="component" value="Segment"/>
</dbReference>
<keyword evidence="2" id="KW-0645">Protease</keyword>
<dbReference type="EMBL" id="OR769219">
    <property type="protein sequence ID" value="WQJ51210.1"/>
    <property type="molecule type" value="Genomic_DNA"/>
</dbReference>
<keyword evidence="2" id="KW-0378">Hydrolase</keyword>
<protein>
    <submittedName>
        <fullName evidence="2">Head maturation protease</fullName>
    </submittedName>
</protein>